<sequence>MVQLGAHLIEKNKEGWWIDGLRQLPLPTMPRRSEAYQATLDRWKSLYDLGGVDVAVLQERKLAYERCATTWETRQMKARELPKSHHVLSQAIATEASLMDKIAEKLKCYEWQTRSQGWALDYQKELWSHRIKSTLELNNICDEEDEPNRRQRGDELERERQALENKRIQAARELIWREEVAEAERKFMEMFDAERERGETEEAMRQNQAAAEAQRQQQEALEAQRQRDEAVGAQRKREEAMRQQQLAAEAQRKRN</sequence>
<gene>
    <name evidence="2" type="ORF">PODANS_4_5602</name>
</gene>
<dbReference type="AlphaFoldDB" id="B2AQ19"/>
<evidence type="ECO:0000313" key="2">
    <source>
        <dbReference type="EMBL" id="CAP66958.1"/>
    </source>
</evidence>
<dbReference type="KEGG" id="pan:PODANSg3320"/>
<evidence type="ECO:0000256" key="1">
    <source>
        <dbReference type="SAM" id="MobiDB-lite"/>
    </source>
</evidence>
<reference evidence="3" key="4">
    <citation type="submission" date="2015-04" db="EMBL/GenBank/DDBJ databases">
        <title>Maintaining two mating types: Structure of the mating type locus and its role in heterokaryosis in Podospora anserina.</title>
        <authorList>
            <person name="Grognet P."/>
            <person name="Bidard F."/>
            <person name="Kuchly C."/>
            <person name="Chan Ho Tong L."/>
            <person name="Coppin E."/>
            <person name="Ait Benkhali J."/>
            <person name="Couloux A."/>
            <person name="Wincker P."/>
            <person name="Debuchy R."/>
            <person name="Silar P."/>
        </authorList>
    </citation>
    <scope>NUCLEOTIDE SEQUENCE</scope>
</reference>
<evidence type="ECO:0000313" key="3">
    <source>
        <dbReference type="EMBL" id="CDP28700.1"/>
    </source>
</evidence>
<dbReference type="Proteomes" id="UP000001197">
    <property type="component" value="Chromosome 4"/>
</dbReference>
<feature type="compositionally biased region" description="Low complexity" evidence="1">
    <location>
        <begin position="205"/>
        <end position="221"/>
    </location>
</feature>
<dbReference type="GeneID" id="6190001"/>
<dbReference type="HOGENOM" id="CLU_1090391_0_0_1"/>
<feature type="compositionally biased region" description="Basic and acidic residues" evidence="1">
    <location>
        <begin position="195"/>
        <end position="204"/>
    </location>
</feature>
<accession>B2AQ19</accession>
<feature type="compositionally biased region" description="Basic and acidic residues" evidence="1">
    <location>
        <begin position="222"/>
        <end position="241"/>
    </location>
</feature>
<reference evidence="4" key="3">
    <citation type="journal article" date="2014" name="Genetics">
        <title>Maintaining two mating types: Structure of the mating type locus and its role in heterokaryosis in Podospora anserina.</title>
        <authorList>
            <person name="Grognet P."/>
            <person name="Bidard F."/>
            <person name="Kuchly C."/>
            <person name="Tong L.C.H."/>
            <person name="Coppin E."/>
            <person name="Benkhali J.A."/>
            <person name="Couloux A."/>
            <person name="Wincker P."/>
            <person name="Debuchy R."/>
            <person name="Silar P."/>
        </authorList>
    </citation>
    <scope>GENOME REANNOTATION</scope>
    <source>
        <strain evidence="4">S / ATCC MYA-4624 / DSM 980 / FGSC 10383</strain>
    </source>
</reference>
<dbReference type="VEuPathDB" id="FungiDB:PODANS_4_5602"/>
<dbReference type="EMBL" id="FO904939">
    <property type="protein sequence ID" value="CDP28700.1"/>
    <property type="molecule type" value="Genomic_DNA"/>
</dbReference>
<reference evidence="2 4" key="1">
    <citation type="journal article" date="2008" name="Genome Biol.">
        <title>The genome sequence of the model ascomycete fungus Podospora anserina.</title>
        <authorList>
            <person name="Espagne E."/>
            <person name="Lespinet O."/>
            <person name="Malagnac F."/>
            <person name="Da Silva C."/>
            <person name="Jaillon O."/>
            <person name="Porcel B.M."/>
            <person name="Couloux A."/>
            <person name="Aury J.-M."/>
            <person name="Segurens B."/>
            <person name="Poulain J."/>
            <person name="Anthouard V."/>
            <person name="Grossetete S."/>
            <person name="Khalili H."/>
            <person name="Coppin E."/>
            <person name="Dequard-Chablat M."/>
            <person name="Picard M."/>
            <person name="Contamine V."/>
            <person name="Arnaise S."/>
            <person name="Bourdais A."/>
            <person name="Berteaux-Lecellier V."/>
            <person name="Gautheret D."/>
            <person name="de Vries R.P."/>
            <person name="Battaglia E."/>
            <person name="Coutinho P.M."/>
            <person name="Danchin E.G.J."/>
            <person name="Henrissat B."/>
            <person name="El Khoury R."/>
            <person name="Sainsard-Chanet A."/>
            <person name="Boivin A."/>
            <person name="Pinan-Lucarre B."/>
            <person name="Sellem C.H."/>
            <person name="Debuchy R."/>
            <person name="Wincker P."/>
            <person name="Weissenbach J."/>
            <person name="Silar P."/>
        </authorList>
    </citation>
    <scope>NUCLEOTIDE SEQUENCE [LARGE SCALE GENOMIC DNA]</scope>
    <source>
        <strain evidence="4">S / ATCC MYA-4624 / DSM 980 / FGSC 10383</strain>
        <strain evidence="2">S mat+</strain>
    </source>
</reference>
<reference evidence="2" key="2">
    <citation type="submission" date="2008-07" db="EMBL/GenBank/DDBJ databases">
        <authorList>
            <person name="Genoscope - CEA"/>
        </authorList>
    </citation>
    <scope>NUCLEOTIDE SEQUENCE</scope>
    <source>
        <strain evidence="2">S mat+</strain>
    </source>
</reference>
<evidence type="ECO:0000313" key="4">
    <source>
        <dbReference type="Proteomes" id="UP000001197"/>
    </source>
</evidence>
<keyword evidence="4" id="KW-1185">Reference proteome</keyword>
<dbReference type="RefSeq" id="XP_001906292.1">
    <property type="nucleotide sequence ID" value="XM_001906257.1"/>
</dbReference>
<dbReference type="EMBL" id="CU633895">
    <property type="protein sequence ID" value="CAP66958.1"/>
    <property type="molecule type" value="Genomic_DNA"/>
</dbReference>
<proteinExistence type="predicted"/>
<organism evidence="2">
    <name type="scientific">Podospora anserina (strain S / ATCC MYA-4624 / DSM 980 / FGSC 10383)</name>
    <name type="common">Pleurage anserina</name>
    <dbReference type="NCBI Taxonomy" id="515849"/>
    <lineage>
        <taxon>Eukaryota</taxon>
        <taxon>Fungi</taxon>
        <taxon>Dikarya</taxon>
        <taxon>Ascomycota</taxon>
        <taxon>Pezizomycotina</taxon>
        <taxon>Sordariomycetes</taxon>
        <taxon>Sordariomycetidae</taxon>
        <taxon>Sordariales</taxon>
        <taxon>Podosporaceae</taxon>
        <taxon>Podospora</taxon>
        <taxon>Podospora anserina</taxon>
    </lineage>
</organism>
<name>B2AQ19_PODAN</name>
<feature type="region of interest" description="Disordered" evidence="1">
    <location>
        <begin position="195"/>
        <end position="255"/>
    </location>
</feature>
<protein>
    <submittedName>
        <fullName evidence="2">Podospora anserina S mat+ genomic DNA chromosome 4, supercontig 4</fullName>
    </submittedName>
</protein>